<dbReference type="InterPro" id="IPR052245">
    <property type="entry name" value="Plant_Stress_Dev_TF"/>
</dbReference>
<dbReference type="PANTHER" id="PTHR44191">
    <property type="entry name" value="TRANSCRIPTION FACTOR KUA1"/>
    <property type="match status" value="1"/>
</dbReference>
<dbReference type="PANTHER" id="PTHR44191:SF62">
    <property type="entry name" value="OS04G0341900 PROTEIN"/>
    <property type="match status" value="1"/>
</dbReference>
<name>A0A2I0HEH1_PUNGR</name>
<keyword evidence="4" id="KW-1185">Reference proteome</keyword>
<reference evidence="3 4" key="1">
    <citation type="submission" date="2017-11" db="EMBL/GenBank/DDBJ databases">
        <title>De-novo sequencing of pomegranate (Punica granatum L.) genome.</title>
        <authorList>
            <person name="Akparov Z."/>
            <person name="Amiraslanov A."/>
            <person name="Hajiyeva S."/>
            <person name="Abbasov M."/>
            <person name="Kaur K."/>
            <person name="Hamwieh A."/>
            <person name="Solovyev V."/>
            <person name="Salamov A."/>
            <person name="Braich B."/>
            <person name="Kosarev P."/>
            <person name="Mahmoud A."/>
            <person name="Hajiyev E."/>
            <person name="Babayeva S."/>
            <person name="Izzatullayeva V."/>
            <person name="Mammadov A."/>
            <person name="Mammadov A."/>
            <person name="Sharifova S."/>
            <person name="Ojaghi J."/>
            <person name="Eynullazada K."/>
            <person name="Bayramov B."/>
            <person name="Abdulazimova A."/>
            <person name="Shahmuradov I."/>
        </authorList>
    </citation>
    <scope>NUCLEOTIDE SEQUENCE [LARGE SCALE GENOMIC DNA]</scope>
    <source>
        <strain evidence="4">cv. AG2017</strain>
        <tissue evidence="3">Leaf</tissue>
    </source>
</reference>
<evidence type="ECO:0008006" key="5">
    <source>
        <dbReference type="Google" id="ProtNLM"/>
    </source>
</evidence>
<evidence type="ECO:0000313" key="4">
    <source>
        <dbReference type="Proteomes" id="UP000233551"/>
    </source>
</evidence>
<dbReference type="InterPro" id="IPR009057">
    <property type="entry name" value="Homeodomain-like_sf"/>
</dbReference>
<protein>
    <recommendedName>
        <fullName evidence="5">HTH myb-type domain-containing protein</fullName>
    </recommendedName>
</protein>
<dbReference type="Proteomes" id="UP000233551">
    <property type="component" value="Unassembled WGS sequence"/>
</dbReference>
<feature type="region of interest" description="Disordered" evidence="2">
    <location>
        <begin position="36"/>
        <end position="57"/>
    </location>
</feature>
<dbReference type="AlphaFoldDB" id="A0A2I0HEH1"/>
<dbReference type="SUPFAM" id="SSF46689">
    <property type="entry name" value="Homeodomain-like"/>
    <property type="match status" value="1"/>
</dbReference>
<sequence length="57" mass="6359">QDCSQEEYKLLLLGKEKQGKDNWKGIAEKYVMSKVPSQVASHPEEYSKGKSGSGLDE</sequence>
<dbReference type="GO" id="GO:0006355">
    <property type="term" value="P:regulation of DNA-templated transcription"/>
    <property type="evidence" value="ECO:0007669"/>
    <property type="project" value="UniProtKB-ARBA"/>
</dbReference>
<comment type="caution">
    <text evidence="3">The sequence shown here is derived from an EMBL/GenBank/DDBJ whole genome shotgun (WGS) entry which is preliminary data.</text>
</comment>
<dbReference type="STRING" id="22663.A0A2I0HEH1"/>
<feature type="non-terminal residue" evidence="3">
    <location>
        <position position="1"/>
    </location>
</feature>
<evidence type="ECO:0000256" key="2">
    <source>
        <dbReference type="SAM" id="MobiDB-lite"/>
    </source>
</evidence>
<dbReference type="EMBL" id="PGOL01040651">
    <property type="protein sequence ID" value="PKI11608.1"/>
    <property type="molecule type" value="Genomic_DNA"/>
</dbReference>
<accession>A0A2I0HEH1</accession>
<proteinExistence type="predicted"/>
<evidence type="ECO:0000256" key="1">
    <source>
        <dbReference type="ARBA" id="ARBA00023125"/>
    </source>
</evidence>
<gene>
    <name evidence="3" type="ORF">CRG98_049525</name>
</gene>
<organism evidence="3 4">
    <name type="scientific">Punica granatum</name>
    <name type="common">Pomegranate</name>
    <dbReference type="NCBI Taxonomy" id="22663"/>
    <lineage>
        <taxon>Eukaryota</taxon>
        <taxon>Viridiplantae</taxon>
        <taxon>Streptophyta</taxon>
        <taxon>Embryophyta</taxon>
        <taxon>Tracheophyta</taxon>
        <taxon>Spermatophyta</taxon>
        <taxon>Magnoliopsida</taxon>
        <taxon>eudicotyledons</taxon>
        <taxon>Gunneridae</taxon>
        <taxon>Pentapetalae</taxon>
        <taxon>rosids</taxon>
        <taxon>malvids</taxon>
        <taxon>Myrtales</taxon>
        <taxon>Lythraceae</taxon>
        <taxon>Punica</taxon>
    </lineage>
</organism>
<keyword evidence="1" id="KW-0238">DNA-binding</keyword>
<feature type="non-terminal residue" evidence="3">
    <location>
        <position position="57"/>
    </location>
</feature>
<dbReference type="GO" id="GO:0009723">
    <property type="term" value="P:response to ethylene"/>
    <property type="evidence" value="ECO:0007669"/>
    <property type="project" value="TreeGrafter"/>
</dbReference>
<dbReference type="GO" id="GO:0003677">
    <property type="term" value="F:DNA binding"/>
    <property type="evidence" value="ECO:0007669"/>
    <property type="project" value="UniProtKB-KW"/>
</dbReference>
<dbReference type="Gene3D" id="1.10.10.60">
    <property type="entry name" value="Homeodomain-like"/>
    <property type="match status" value="1"/>
</dbReference>
<dbReference type="GO" id="GO:0009739">
    <property type="term" value="P:response to gibberellin"/>
    <property type="evidence" value="ECO:0007669"/>
    <property type="project" value="TreeGrafter"/>
</dbReference>
<evidence type="ECO:0000313" key="3">
    <source>
        <dbReference type="EMBL" id="PKI11608.1"/>
    </source>
</evidence>